<dbReference type="PANTHER" id="PTHR28668:SF1">
    <property type="entry name" value="TRANSMEMBRANE PROTEIN 234"/>
    <property type="match status" value="1"/>
</dbReference>
<protein>
    <recommendedName>
        <fullName evidence="9">EamA domain-containing protein</fullName>
    </recommendedName>
</protein>
<comment type="similarity">
    <text evidence="2">Belongs to the TMEM234 family.</text>
</comment>
<accession>A0A7S3P4N7</accession>
<dbReference type="GO" id="GO:0016020">
    <property type="term" value="C:membrane"/>
    <property type="evidence" value="ECO:0007669"/>
    <property type="project" value="UniProtKB-SubCell"/>
</dbReference>
<feature type="signal peptide" evidence="7">
    <location>
        <begin position="1"/>
        <end position="18"/>
    </location>
</feature>
<comment type="subcellular location">
    <subcellularLocation>
        <location evidence="1">Membrane</location>
        <topology evidence="1">Multi-pass membrane protein</topology>
    </subcellularLocation>
</comment>
<keyword evidence="7" id="KW-0732">Signal</keyword>
<feature type="transmembrane region" description="Helical" evidence="6">
    <location>
        <begin position="97"/>
        <end position="118"/>
    </location>
</feature>
<gene>
    <name evidence="8" type="ORF">ACOF00016_LOCUS1306</name>
</gene>
<feature type="chain" id="PRO_5030851843" description="EamA domain-containing protein" evidence="7">
    <location>
        <begin position="19"/>
        <end position="161"/>
    </location>
</feature>
<dbReference type="AlphaFoldDB" id="A0A7S3P4N7"/>
<sequence length="161" mass="17178">MPNTLETLSLILVGALWGCTNPLLRQGAVEVSKAPTTTTFSSLDGDSSASEPQNGFVDSLCSFFIKLKNMRVWLPYVVNQLGSVMYYFTLANSNLSLAVPICNALALVFSIFASIALGEPIRRPWVTIVGATLVVTGVTLCLHGDTSSSENMEADATNGEL</sequence>
<dbReference type="PANTHER" id="PTHR28668">
    <property type="entry name" value="TRANSMEMBRANE PROTEIN 234"/>
    <property type="match status" value="1"/>
</dbReference>
<keyword evidence="4 6" id="KW-1133">Transmembrane helix</keyword>
<feature type="transmembrane region" description="Helical" evidence="6">
    <location>
        <begin position="124"/>
        <end position="142"/>
    </location>
</feature>
<keyword evidence="5 6" id="KW-0472">Membrane</keyword>
<dbReference type="SUPFAM" id="SSF103481">
    <property type="entry name" value="Multidrug resistance efflux transporter EmrE"/>
    <property type="match status" value="1"/>
</dbReference>
<evidence type="ECO:0000256" key="1">
    <source>
        <dbReference type="ARBA" id="ARBA00004141"/>
    </source>
</evidence>
<evidence type="ECO:0008006" key="9">
    <source>
        <dbReference type="Google" id="ProtNLM"/>
    </source>
</evidence>
<dbReference type="InterPro" id="IPR018908">
    <property type="entry name" value="TMEM234"/>
</dbReference>
<feature type="transmembrane region" description="Helical" evidence="6">
    <location>
        <begin position="73"/>
        <end position="90"/>
    </location>
</feature>
<evidence type="ECO:0000256" key="6">
    <source>
        <dbReference type="SAM" id="Phobius"/>
    </source>
</evidence>
<proteinExistence type="inferred from homology"/>
<evidence type="ECO:0000256" key="4">
    <source>
        <dbReference type="ARBA" id="ARBA00022989"/>
    </source>
</evidence>
<name>A0A7S3P4N7_9STRA</name>
<evidence type="ECO:0000256" key="3">
    <source>
        <dbReference type="ARBA" id="ARBA00022692"/>
    </source>
</evidence>
<dbReference type="Pfam" id="PF10639">
    <property type="entry name" value="TMEM234"/>
    <property type="match status" value="1"/>
</dbReference>
<evidence type="ECO:0000256" key="7">
    <source>
        <dbReference type="SAM" id="SignalP"/>
    </source>
</evidence>
<keyword evidence="3 6" id="KW-0812">Transmembrane</keyword>
<dbReference type="EMBL" id="HBIM01001496">
    <property type="protein sequence ID" value="CAE0403083.1"/>
    <property type="molecule type" value="Transcribed_RNA"/>
</dbReference>
<organism evidence="8">
    <name type="scientific">Amphora coffeiformis</name>
    <dbReference type="NCBI Taxonomy" id="265554"/>
    <lineage>
        <taxon>Eukaryota</taxon>
        <taxon>Sar</taxon>
        <taxon>Stramenopiles</taxon>
        <taxon>Ochrophyta</taxon>
        <taxon>Bacillariophyta</taxon>
        <taxon>Bacillariophyceae</taxon>
        <taxon>Bacillariophycidae</taxon>
        <taxon>Thalassiophysales</taxon>
        <taxon>Catenulaceae</taxon>
        <taxon>Amphora</taxon>
    </lineage>
</organism>
<evidence type="ECO:0000256" key="2">
    <source>
        <dbReference type="ARBA" id="ARBA00005977"/>
    </source>
</evidence>
<evidence type="ECO:0000256" key="5">
    <source>
        <dbReference type="ARBA" id="ARBA00023136"/>
    </source>
</evidence>
<dbReference type="InterPro" id="IPR037185">
    <property type="entry name" value="EmrE-like"/>
</dbReference>
<reference evidence="8" key="1">
    <citation type="submission" date="2021-01" db="EMBL/GenBank/DDBJ databases">
        <authorList>
            <person name="Corre E."/>
            <person name="Pelletier E."/>
            <person name="Niang G."/>
            <person name="Scheremetjew M."/>
            <person name="Finn R."/>
            <person name="Kale V."/>
            <person name="Holt S."/>
            <person name="Cochrane G."/>
            <person name="Meng A."/>
            <person name="Brown T."/>
            <person name="Cohen L."/>
        </authorList>
    </citation>
    <scope>NUCLEOTIDE SEQUENCE</scope>
    <source>
        <strain evidence="8">CCMP127</strain>
    </source>
</reference>
<evidence type="ECO:0000313" key="8">
    <source>
        <dbReference type="EMBL" id="CAE0403083.1"/>
    </source>
</evidence>